<evidence type="ECO:0000256" key="1">
    <source>
        <dbReference type="SAM" id="SignalP"/>
    </source>
</evidence>
<name>A0A3M0KIM5_HIRRU</name>
<evidence type="ECO:0000313" key="3">
    <source>
        <dbReference type="Proteomes" id="UP000269221"/>
    </source>
</evidence>
<keyword evidence="1" id="KW-0732">Signal</keyword>
<dbReference type="OrthoDB" id="10548206at2759"/>
<dbReference type="EMBL" id="QRBI01000106">
    <property type="protein sequence ID" value="RMC12491.1"/>
    <property type="molecule type" value="Genomic_DNA"/>
</dbReference>
<feature type="chain" id="PRO_5017952268" evidence="1">
    <location>
        <begin position="21"/>
        <end position="69"/>
    </location>
</feature>
<proteinExistence type="predicted"/>
<dbReference type="Proteomes" id="UP000269221">
    <property type="component" value="Unassembled WGS sequence"/>
</dbReference>
<evidence type="ECO:0000313" key="2">
    <source>
        <dbReference type="EMBL" id="RMC12491.1"/>
    </source>
</evidence>
<gene>
    <name evidence="2" type="ORF">DUI87_10009</name>
</gene>
<dbReference type="AlphaFoldDB" id="A0A3M0KIM5"/>
<organism evidence="2 3">
    <name type="scientific">Hirundo rustica rustica</name>
    <dbReference type="NCBI Taxonomy" id="333673"/>
    <lineage>
        <taxon>Eukaryota</taxon>
        <taxon>Metazoa</taxon>
        <taxon>Chordata</taxon>
        <taxon>Craniata</taxon>
        <taxon>Vertebrata</taxon>
        <taxon>Euteleostomi</taxon>
        <taxon>Archelosauria</taxon>
        <taxon>Archosauria</taxon>
        <taxon>Dinosauria</taxon>
        <taxon>Saurischia</taxon>
        <taxon>Theropoda</taxon>
        <taxon>Coelurosauria</taxon>
        <taxon>Aves</taxon>
        <taxon>Neognathae</taxon>
        <taxon>Neoaves</taxon>
        <taxon>Telluraves</taxon>
        <taxon>Australaves</taxon>
        <taxon>Passeriformes</taxon>
        <taxon>Sylvioidea</taxon>
        <taxon>Hirundinidae</taxon>
        <taxon>Hirundo</taxon>
    </lineage>
</organism>
<sequence>MGLMDRLGLPWCLLDPLLLAAVVWLRTGPGRQGPLQSYWCGFPTKIDLEPEGRVYVIIDLSGSSGEGNM</sequence>
<keyword evidence="3" id="KW-1185">Reference proteome</keyword>
<comment type="caution">
    <text evidence="2">The sequence shown here is derived from an EMBL/GenBank/DDBJ whole genome shotgun (WGS) entry which is preliminary data.</text>
</comment>
<accession>A0A3M0KIM5</accession>
<protein>
    <submittedName>
        <fullName evidence="2">Uncharacterized protein</fullName>
    </submittedName>
</protein>
<reference evidence="2 3" key="1">
    <citation type="submission" date="2018-07" db="EMBL/GenBank/DDBJ databases">
        <title>A high quality draft genome assembly of the barn swallow (H. rustica rustica).</title>
        <authorList>
            <person name="Formenti G."/>
            <person name="Chiara M."/>
            <person name="Poveda L."/>
            <person name="Francoijs K.-J."/>
            <person name="Bonisoli-Alquati A."/>
            <person name="Canova L."/>
            <person name="Gianfranceschi L."/>
            <person name="Horner D.S."/>
            <person name="Saino N."/>
        </authorList>
    </citation>
    <scope>NUCLEOTIDE SEQUENCE [LARGE SCALE GENOMIC DNA]</scope>
    <source>
        <strain evidence="2">Chelidonia</strain>
        <tissue evidence="2">Blood</tissue>
    </source>
</reference>
<feature type="signal peptide" evidence="1">
    <location>
        <begin position="1"/>
        <end position="20"/>
    </location>
</feature>